<reference evidence="1 2" key="1">
    <citation type="submission" date="2020-02" db="EMBL/GenBank/DDBJ databases">
        <title>Genome sequence of the type strain CCBAU10050 of Rhizobium daejeonense.</title>
        <authorList>
            <person name="Gao J."/>
            <person name="Sun J."/>
        </authorList>
    </citation>
    <scope>NUCLEOTIDE SEQUENCE [LARGE SCALE GENOMIC DNA]</scope>
    <source>
        <strain evidence="1 2">CCBAU10050</strain>
    </source>
</reference>
<dbReference type="RefSeq" id="WP_163905299.1">
    <property type="nucleotide sequence ID" value="NZ_CP048427.1"/>
</dbReference>
<evidence type="ECO:0000313" key="1">
    <source>
        <dbReference type="EMBL" id="NGO64179.1"/>
    </source>
</evidence>
<evidence type="ECO:0000313" key="2">
    <source>
        <dbReference type="Proteomes" id="UP000477849"/>
    </source>
</evidence>
<dbReference type="EMBL" id="JAAKZH010000003">
    <property type="protein sequence ID" value="NGO64179.1"/>
    <property type="molecule type" value="Genomic_DNA"/>
</dbReference>
<organism evidence="1 2">
    <name type="scientific">Rhizobium daejeonense</name>
    <dbReference type="NCBI Taxonomy" id="240521"/>
    <lineage>
        <taxon>Bacteria</taxon>
        <taxon>Pseudomonadati</taxon>
        <taxon>Pseudomonadota</taxon>
        <taxon>Alphaproteobacteria</taxon>
        <taxon>Hyphomicrobiales</taxon>
        <taxon>Rhizobiaceae</taxon>
        <taxon>Rhizobium/Agrobacterium group</taxon>
        <taxon>Rhizobium</taxon>
    </lineage>
</organism>
<dbReference type="Gene3D" id="3.40.50.1110">
    <property type="entry name" value="SGNH hydrolase"/>
    <property type="match status" value="1"/>
</dbReference>
<dbReference type="GO" id="GO:0016788">
    <property type="term" value="F:hydrolase activity, acting on ester bonds"/>
    <property type="evidence" value="ECO:0007669"/>
    <property type="project" value="UniProtKB-ARBA"/>
</dbReference>
<dbReference type="InterPro" id="IPR036514">
    <property type="entry name" value="SGNH_hydro_sf"/>
</dbReference>
<dbReference type="Proteomes" id="UP000477849">
    <property type="component" value="Unassembled WGS sequence"/>
</dbReference>
<name>A0A6M1RYM2_9HYPH</name>
<protein>
    <submittedName>
        <fullName evidence="1">Uncharacterized protein</fullName>
    </submittedName>
</protein>
<accession>A0A6M1RYM2</accession>
<keyword evidence="2" id="KW-1185">Reference proteome</keyword>
<sequence>MPVIAFGGPGPAFGLGQIALGQGGGAAVTPGIIAANRTQIPTAGAARTAPYTSRREHYAHPSGEISNLRLTYLGWYMSGAATTASAGYTCKSFIEYPAGTFTPVNAGADVVVPAGGQIEVTCGVKIPAGARFWERTVILTTGTIPALVLPAVASSLGGISDGFAASDLGNSGSMTGSNTSQYHGASAIHADIAAAGARAAALLGDSLVHGQGDTTGTGAKGSSGFVARLIDAVMPSVKIAYPGQRASQFATLISGAGPVATFFNSVRVTDYVIEHGVNDLIQSSTQEALDTAYSSIVATILWVKPSAIIHQTTLTPRTSEAVEGTGWISAEAQVEKTDGTWSLLDVVNAATRARRSGINGQIIDFADAAMTARDSGIWGGPYPVTGDGTHPYTAKCAAMAAALTFSP</sequence>
<dbReference type="SUPFAM" id="SSF52266">
    <property type="entry name" value="SGNH hydrolase"/>
    <property type="match status" value="1"/>
</dbReference>
<proteinExistence type="predicted"/>
<comment type="caution">
    <text evidence="1">The sequence shown here is derived from an EMBL/GenBank/DDBJ whole genome shotgun (WGS) entry which is preliminary data.</text>
</comment>
<gene>
    <name evidence="1" type="ORF">G6N76_10870</name>
</gene>
<dbReference type="AlphaFoldDB" id="A0A6M1RYM2"/>